<keyword evidence="15" id="KW-1185">Reference proteome</keyword>
<feature type="transmembrane region" description="Helical" evidence="12">
    <location>
        <begin position="87"/>
        <end position="106"/>
    </location>
</feature>
<organism evidence="14 15">
    <name type="scientific">Basidiobolus ranarum</name>
    <dbReference type="NCBI Taxonomy" id="34480"/>
    <lineage>
        <taxon>Eukaryota</taxon>
        <taxon>Fungi</taxon>
        <taxon>Fungi incertae sedis</taxon>
        <taxon>Zoopagomycota</taxon>
        <taxon>Entomophthoromycotina</taxon>
        <taxon>Basidiobolomycetes</taxon>
        <taxon>Basidiobolales</taxon>
        <taxon>Basidiobolaceae</taxon>
        <taxon>Basidiobolus</taxon>
    </lineage>
</organism>
<evidence type="ECO:0000313" key="15">
    <source>
        <dbReference type="Proteomes" id="UP001479436"/>
    </source>
</evidence>
<feature type="transmembrane region" description="Helical" evidence="12">
    <location>
        <begin position="278"/>
        <end position="300"/>
    </location>
</feature>
<feature type="chain" id="PRO_5045916051" description="Molybdate-anion transporter" evidence="13">
    <location>
        <begin position="28"/>
        <end position="450"/>
    </location>
</feature>
<keyword evidence="6 12" id="KW-0812">Transmembrane</keyword>
<keyword evidence="5" id="KW-1003">Cell membrane</keyword>
<dbReference type="Proteomes" id="UP001479436">
    <property type="component" value="Unassembled WGS sequence"/>
</dbReference>
<evidence type="ECO:0000256" key="13">
    <source>
        <dbReference type="SAM" id="SignalP"/>
    </source>
</evidence>
<feature type="transmembrane region" description="Helical" evidence="12">
    <location>
        <begin position="429"/>
        <end position="448"/>
    </location>
</feature>
<dbReference type="InterPro" id="IPR008509">
    <property type="entry name" value="MOT2/MFSD5"/>
</dbReference>
<accession>A0ABR2VV54</accession>
<feature type="transmembrane region" description="Helical" evidence="12">
    <location>
        <begin position="118"/>
        <end position="135"/>
    </location>
</feature>
<dbReference type="PANTHER" id="PTHR23516:SF1">
    <property type="entry name" value="MOLYBDATE-ANION TRANSPORTER"/>
    <property type="match status" value="1"/>
</dbReference>
<feature type="transmembrane region" description="Helical" evidence="12">
    <location>
        <begin position="180"/>
        <end position="199"/>
    </location>
</feature>
<feature type="signal peptide" evidence="13">
    <location>
        <begin position="1"/>
        <end position="27"/>
    </location>
</feature>
<dbReference type="InterPro" id="IPR036259">
    <property type="entry name" value="MFS_trans_sf"/>
</dbReference>
<keyword evidence="4" id="KW-0813">Transport</keyword>
<dbReference type="Pfam" id="PF05631">
    <property type="entry name" value="MFS_5"/>
    <property type="match status" value="1"/>
</dbReference>
<evidence type="ECO:0000256" key="1">
    <source>
        <dbReference type="ARBA" id="ARBA00003019"/>
    </source>
</evidence>
<keyword evidence="13" id="KW-0732">Signal</keyword>
<evidence type="ECO:0000256" key="5">
    <source>
        <dbReference type="ARBA" id="ARBA00022475"/>
    </source>
</evidence>
<comment type="function">
    <text evidence="1">Mediates high-affinity intracellular uptake of the rare oligo-element molybdenum.</text>
</comment>
<reference evidence="14 15" key="1">
    <citation type="submission" date="2023-04" db="EMBL/GenBank/DDBJ databases">
        <title>Genome of Basidiobolus ranarum AG-B5.</title>
        <authorList>
            <person name="Stajich J.E."/>
            <person name="Carter-House D."/>
            <person name="Gryganskyi A."/>
        </authorList>
    </citation>
    <scope>NUCLEOTIDE SEQUENCE [LARGE SCALE GENOMIC DNA]</scope>
    <source>
        <strain evidence="14 15">AG-B5</strain>
    </source>
</reference>
<feature type="transmembrane region" description="Helical" evidence="12">
    <location>
        <begin position="312"/>
        <end position="332"/>
    </location>
</feature>
<dbReference type="SUPFAM" id="SSF103473">
    <property type="entry name" value="MFS general substrate transporter"/>
    <property type="match status" value="1"/>
</dbReference>
<keyword evidence="8" id="KW-0406">Ion transport</keyword>
<protein>
    <recommendedName>
        <fullName evidence="3">Molybdate-anion transporter</fullName>
    </recommendedName>
    <alternativeName>
        <fullName evidence="10">Major facilitator superfamily domain-containing protein 5</fullName>
    </alternativeName>
    <alternativeName>
        <fullName evidence="11">Molybdate transporter 2 homolog</fullName>
    </alternativeName>
</protein>
<evidence type="ECO:0000256" key="2">
    <source>
        <dbReference type="ARBA" id="ARBA00004651"/>
    </source>
</evidence>
<gene>
    <name evidence="14" type="ORF">K7432_010656</name>
</gene>
<evidence type="ECO:0000256" key="3">
    <source>
        <dbReference type="ARBA" id="ARBA00021242"/>
    </source>
</evidence>
<evidence type="ECO:0000256" key="8">
    <source>
        <dbReference type="ARBA" id="ARBA00023065"/>
    </source>
</evidence>
<dbReference type="CDD" id="cd17487">
    <property type="entry name" value="MFS_MFSD5_like"/>
    <property type="match status" value="1"/>
</dbReference>
<sequence length="450" mass="50265">MIFTQTFVVLTVPAFLLAFINSRSSSAEPLPLDEEDPDKAQGKHDPIKYRSFRNKYLIVYCLVMGGDWLQGPYIYALYKSHGLNMHYISLLFMTGYLTSALFGAFLGSLADNYGRKRICLWFTVLYSIASILATVPNLAILFFGKILAGISTSLLYSIFESWMVSQHFKEDFSPFALSKTFSWATFLNGITAISCGLFADTVVERFGESAPFYAAVGCFGFGAALITIFWSENYGGTEVVIENCTFLWLPLINVFQKFENTKDSLYRGITHIIQDHKIALVGAVQALFEGAMFSIISLWGPILEAADASHELPYGIIFSSFMVSMMIGSSVFQYLTNRGWDPKTVGKITFFISGSALLSTKLISTQTWIFICFNIFEFGCGMYYPMIGTLRGTYIPEESRSTIMNFFTIPWNIYVIFILLASASTSASTLLTICSANLFMALALIHLLRS</sequence>
<evidence type="ECO:0000256" key="10">
    <source>
        <dbReference type="ARBA" id="ARBA00030646"/>
    </source>
</evidence>
<evidence type="ECO:0000313" key="14">
    <source>
        <dbReference type="EMBL" id="KAK9703573.1"/>
    </source>
</evidence>
<evidence type="ECO:0000256" key="12">
    <source>
        <dbReference type="SAM" id="Phobius"/>
    </source>
</evidence>
<dbReference type="Gene3D" id="1.20.1250.20">
    <property type="entry name" value="MFS general substrate transporter like domains"/>
    <property type="match status" value="1"/>
</dbReference>
<evidence type="ECO:0000256" key="11">
    <source>
        <dbReference type="ARBA" id="ARBA00032555"/>
    </source>
</evidence>
<feature type="transmembrane region" description="Helical" evidence="12">
    <location>
        <begin position="368"/>
        <end position="390"/>
    </location>
</feature>
<evidence type="ECO:0000256" key="7">
    <source>
        <dbReference type="ARBA" id="ARBA00022989"/>
    </source>
</evidence>
<comment type="subcellular location">
    <subcellularLocation>
        <location evidence="2">Cell membrane</location>
        <topology evidence="2">Multi-pass membrane protein</topology>
    </subcellularLocation>
</comment>
<evidence type="ECO:0000256" key="6">
    <source>
        <dbReference type="ARBA" id="ARBA00022692"/>
    </source>
</evidence>
<feature type="transmembrane region" description="Helical" evidence="12">
    <location>
        <begin position="402"/>
        <end position="423"/>
    </location>
</feature>
<name>A0ABR2VV54_9FUNG</name>
<keyword evidence="7 12" id="KW-1133">Transmembrane helix</keyword>
<evidence type="ECO:0000256" key="4">
    <source>
        <dbReference type="ARBA" id="ARBA00022448"/>
    </source>
</evidence>
<proteinExistence type="predicted"/>
<comment type="caution">
    <text evidence="14">The sequence shown here is derived from an EMBL/GenBank/DDBJ whole genome shotgun (WGS) entry which is preliminary data.</text>
</comment>
<evidence type="ECO:0000256" key="9">
    <source>
        <dbReference type="ARBA" id="ARBA00023136"/>
    </source>
</evidence>
<feature type="transmembrane region" description="Helical" evidence="12">
    <location>
        <begin position="211"/>
        <end position="230"/>
    </location>
</feature>
<keyword evidence="9 12" id="KW-0472">Membrane</keyword>
<dbReference type="EMBL" id="JASJQH010007626">
    <property type="protein sequence ID" value="KAK9703573.1"/>
    <property type="molecule type" value="Genomic_DNA"/>
</dbReference>
<dbReference type="PANTHER" id="PTHR23516">
    <property type="entry name" value="SAM (S-ADENOSYL METHIONINE) TRANSPORTER"/>
    <property type="match status" value="1"/>
</dbReference>